<dbReference type="AlphaFoldDB" id="A0A0G0K778"/>
<evidence type="ECO:0000313" key="4">
    <source>
        <dbReference type="EMBL" id="KKQ75538.1"/>
    </source>
</evidence>
<organism evidence="4 5">
    <name type="scientific">Candidatus Woesebacteria bacterium GW2011_GWB1_38_5</name>
    <dbReference type="NCBI Taxonomy" id="1618568"/>
    <lineage>
        <taxon>Bacteria</taxon>
        <taxon>Candidatus Woeseibacteriota</taxon>
    </lineage>
</organism>
<comment type="caution">
    <text evidence="4">The sequence shown here is derived from an EMBL/GenBank/DDBJ whole genome shotgun (WGS) entry which is preliminary data.</text>
</comment>
<evidence type="ECO:0000256" key="1">
    <source>
        <dbReference type="ARBA" id="ARBA00001946"/>
    </source>
</evidence>
<evidence type="ECO:0000259" key="3">
    <source>
        <dbReference type="PROSITE" id="PS51462"/>
    </source>
</evidence>
<dbReference type="SUPFAM" id="SSF55811">
    <property type="entry name" value="Nudix"/>
    <property type="match status" value="1"/>
</dbReference>
<proteinExistence type="predicted"/>
<dbReference type="PANTHER" id="PTHR11839:SF18">
    <property type="entry name" value="NUDIX HYDROLASE DOMAIN-CONTAINING PROTEIN"/>
    <property type="match status" value="1"/>
</dbReference>
<sequence length="188" mass="21449">MVKKLKKWELLEEEDISPSPWFPLYKHKIKLPNGNIVDDYYLSKVGDVAMVVPVTKEGDIVFVKQYKHGAGDVIIELPAGRIKPEYTTEENAVMELEEETGYKTDKMILLGTLYGEPSKDTYKVFGFLAGGLTERYEQRLDENEDIDVVHVPIAKIDDFIKDGNICSPDTIAFIRLAQLKFPEMFKIS</sequence>
<accession>A0A0G0K778</accession>
<evidence type="ECO:0000313" key="5">
    <source>
        <dbReference type="Proteomes" id="UP000034738"/>
    </source>
</evidence>
<reference evidence="4 5" key="1">
    <citation type="journal article" date="2015" name="Nature">
        <title>rRNA introns, odd ribosomes, and small enigmatic genomes across a large radiation of phyla.</title>
        <authorList>
            <person name="Brown C.T."/>
            <person name="Hug L.A."/>
            <person name="Thomas B.C."/>
            <person name="Sharon I."/>
            <person name="Castelle C.J."/>
            <person name="Singh A."/>
            <person name="Wilkins M.J."/>
            <person name="Williams K.H."/>
            <person name="Banfield J.F."/>
        </authorList>
    </citation>
    <scope>NUCLEOTIDE SEQUENCE [LARGE SCALE GENOMIC DNA]</scope>
</reference>
<name>A0A0G0K778_9BACT</name>
<dbReference type="GO" id="GO:0019693">
    <property type="term" value="P:ribose phosphate metabolic process"/>
    <property type="evidence" value="ECO:0007669"/>
    <property type="project" value="TreeGrafter"/>
</dbReference>
<dbReference type="PROSITE" id="PS51462">
    <property type="entry name" value="NUDIX"/>
    <property type="match status" value="1"/>
</dbReference>
<dbReference type="GO" id="GO:0006753">
    <property type="term" value="P:nucleoside phosphate metabolic process"/>
    <property type="evidence" value="ECO:0007669"/>
    <property type="project" value="TreeGrafter"/>
</dbReference>
<dbReference type="PANTHER" id="PTHR11839">
    <property type="entry name" value="UDP/ADP-SUGAR PYROPHOSPHATASE"/>
    <property type="match status" value="1"/>
</dbReference>
<dbReference type="Pfam" id="PF00293">
    <property type="entry name" value="NUDIX"/>
    <property type="match status" value="1"/>
</dbReference>
<feature type="domain" description="Nudix hydrolase" evidence="3">
    <location>
        <begin position="44"/>
        <end position="173"/>
    </location>
</feature>
<gene>
    <name evidence="4" type="ORF">US95_C0002G0014</name>
</gene>
<dbReference type="CDD" id="cd03424">
    <property type="entry name" value="NUDIX_ADPRase_Nudt5_UGPPase_Nudt14"/>
    <property type="match status" value="1"/>
</dbReference>
<dbReference type="InterPro" id="IPR000086">
    <property type="entry name" value="NUDIX_hydrolase_dom"/>
</dbReference>
<protein>
    <submittedName>
        <fullName evidence="4">NUDIX hydrolase</fullName>
    </submittedName>
</protein>
<dbReference type="Gene3D" id="3.90.79.10">
    <property type="entry name" value="Nucleoside Triphosphate Pyrophosphohydrolase"/>
    <property type="match status" value="1"/>
</dbReference>
<dbReference type="GO" id="GO:0016787">
    <property type="term" value="F:hydrolase activity"/>
    <property type="evidence" value="ECO:0007669"/>
    <property type="project" value="UniProtKB-KW"/>
</dbReference>
<comment type="cofactor">
    <cofactor evidence="1">
        <name>Mg(2+)</name>
        <dbReference type="ChEBI" id="CHEBI:18420"/>
    </cofactor>
</comment>
<dbReference type="Proteomes" id="UP000034738">
    <property type="component" value="Unassembled WGS sequence"/>
</dbReference>
<dbReference type="EMBL" id="LBUY01000002">
    <property type="protein sequence ID" value="KKQ75538.1"/>
    <property type="molecule type" value="Genomic_DNA"/>
</dbReference>
<evidence type="ECO:0000256" key="2">
    <source>
        <dbReference type="ARBA" id="ARBA00022801"/>
    </source>
</evidence>
<keyword evidence="2 4" id="KW-0378">Hydrolase</keyword>
<dbReference type="InterPro" id="IPR015797">
    <property type="entry name" value="NUDIX_hydrolase-like_dom_sf"/>
</dbReference>